<evidence type="ECO:0000259" key="2">
    <source>
        <dbReference type="Pfam" id="PF07635"/>
    </source>
</evidence>
<dbReference type="GO" id="GO:0009055">
    <property type="term" value="F:electron transfer activity"/>
    <property type="evidence" value="ECO:0007669"/>
    <property type="project" value="InterPro"/>
</dbReference>
<dbReference type="Pfam" id="PF07635">
    <property type="entry name" value="PSCyt1"/>
    <property type="match status" value="1"/>
</dbReference>
<dbReference type="OrthoDB" id="9811281at2"/>
<dbReference type="InterPro" id="IPR011429">
    <property type="entry name" value="Cyt_c_Planctomycete-type"/>
</dbReference>
<name>A0A5C6EKK7_9BACT</name>
<gene>
    <name evidence="3" type="ORF">Poly51_45280</name>
</gene>
<dbReference type="PANTHER" id="PTHR35889:SF3">
    <property type="entry name" value="F-BOX DOMAIN-CONTAINING PROTEIN"/>
    <property type="match status" value="1"/>
</dbReference>
<evidence type="ECO:0000256" key="1">
    <source>
        <dbReference type="SAM" id="SignalP"/>
    </source>
</evidence>
<dbReference type="AlphaFoldDB" id="A0A5C6EKK7"/>
<evidence type="ECO:0000313" key="4">
    <source>
        <dbReference type="Proteomes" id="UP000318288"/>
    </source>
</evidence>
<dbReference type="PANTHER" id="PTHR35889">
    <property type="entry name" value="CYCLOINULO-OLIGOSACCHARIDE FRUCTANOTRANSFERASE-RELATED"/>
    <property type="match status" value="1"/>
</dbReference>
<dbReference type="EMBL" id="SJPW01000006">
    <property type="protein sequence ID" value="TWU48627.1"/>
    <property type="molecule type" value="Genomic_DNA"/>
</dbReference>
<dbReference type="InterPro" id="IPR036909">
    <property type="entry name" value="Cyt_c-like_dom_sf"/>
</dbReference>
<dbReference type="Gene3D" id="1.10.760.10">
    <property type="entry name" value="Cytochrome c-like domain"/>
    <property type="match status" value="1"/>
</dbReference>
<dbReference type="SUPFAM" id="SSF46626">
    <property type="entry name" value="Cytochrome c"/>
    <property type="match status" value="1"/>
</dbReference>
<dbReference type="Proteomes" id="UP000318288">
    <property type="component" value="Unassembled WGS sequence"/>
</dbReference>
<evidence type="ECO:0000313" key="3">
    <source>
        <dbReference type="EMBL" id="TWU48627.1"/>
    </source>
</evidence>
<dbReference type="PROSITE" id="PS51257">
    <property type="entry name" value="PROKAR_LIPOPROTEIN"/>
    <property type="match status" value="1"/>
</dbReference>
<reference evidence="3 4" key="1">
    <citation type="submission" date="2019-02" db="EMBL/GenBank/DDBJ databases">
        <title>Deep-cultivation of Planctomycetes and their phenomic and genomic characterization uncovers novel biology.</title>
        <authorList>
            <person name="Wiegand S."/>
            <person name="Jogler M."/>
            <person name="Boedeker C."/>
            <person name="Pinto D."/>
            <person name="Vollmers J."/>
            <person name="Rivas-Marin E."/>
            <person name="Kohn T."/>
            <person name="Peeters S.H."/>
            <person name="Heuer A."/>
            <person name="Rast P."/>
            <person name="Oberbeckmann S."/>
            <person name="Bunk B."/>
            <person name="Jeske O."/>
            <person name="Meyerdierks A."/>
            <person name="Storesund J.E."/>
            <person name="Kallscheuer N."/>
            <person name="Luecker S."/>
            <person name="Lage O.M."/>
            <person name="Pohl T."/>
            <person name="Merkel B.J."/>
            <person name="Hornburger P."/>
            <person name="Mueller R.-W."/>
            <person name="Bruemmer F."/>
            <person name="Labrenz M."/>
            <person name="Spormann A.M."/>
            <person name="Op Den Camp H."/>
            <person name="Overmann J."/>
            <person name="Amann R."/>
            <person name="Jetten M.S.M."/>
            <person name="Mascher T."/>
            <person name="Medema M.H."/>
            <person name="Devos D.P."/>
            <person name="Kaster A.-K."/>
            <person name="Ovreas L."/>
            <person name="Rohde M."/>
            <person name="Galperin M.Y."/>
            <person name="Jogler C."/>
        </authorList>
    </citation>
    <scope>NUCLEOTIDE SEQUENCE [LARGE SCALE GENOMIC DNA]</scope>
    <source>
        <strain evidence="3 4">Poly51</strain>
    </source>
</reference>
<keyword evidence="4" id="KW-1185">Reference proteome</keyword>
<comment type="caution">
    <text evidence="3">The sequence shown here is derived from an EMBL/GenBank/DDBJ whole genome shotgun (WGS) entry which is preliminary data.</text>
</comment>
<accession>A0A5C6EKK7</accession>
<sequence precursor="true">MNFTTRIYAIPLIAFVACSVSAHAQMNSTLASEAKEILRRHCAECHSETDTRGGVSIFDHASLIDAGIVVAGKPDDSMMYQLMTSTDDDVMPPSSRPTLSADQIATIRQWISAGADAFPSDAVIDAERQPSDDVLESPSDASDLSVLETILDHVRETPPSDRAFLRFISLRHLVDGGITPERLSVHRVAVAKAINHLSRQSDIVVPTVVDKISGGTILAIDLRQLGWHRAVLHDTEDETRSLNSFDLALLEYPYAVLPLDSEIFDQIEAEFLNIAKQVRPIAYVRGDWFCSVALGPDLYHDWLQLPRTITELETSLDVDVQSNVASGIAKRAGLTISGVSRNNRVVERHPYRDGDYWKSYDFQSNIGDENILRDPVNFRASGGEMIFRLPNGLQAYFVCDAHGNRLDAAPTSIVVDKFASDKVVRNGLGCIRCHSRGIKEFRDSVYDIVLALPGNPGFDRRRAIELYPENDHWPAVVAGDCAKFQAALDALGDDGSPREQVSTVSSVFLESALTVDQAAAELGADSNTLKASCLAPGFARLGLAPLSSGGVIRRDAWEDNFDAAVSILGLGVPVVPFDGNLRSEYVSSESLDAITLGTNKPNNFFEPGDKLSVNVVNDSDRDVFIEVVGVSVDGQRVRLTEGVEKLAARSTFRFPKSADAAIEVRGGIGREQIVLFASNGVFAAGRIYRGKNTADRVTHSFYDSPEHGKRRRSQTPTVIKKTITIETR</sequence>
<feature type="chain" id="PRO_5023053478" evidence="1">
    <location>
        <begin position="25"/>
        <end position="728"/>
    </location>
</feature>
<keyword evidence="1" id="KW-0732">Signal</keyword>
<feature type="signal peptide" evidence="1">
    <location>
        <begin position="1"/>
        <end position="24"/>
    </location>
</feature>
<feature type="domain" description="Cytochrome C Planctomycete-type" evidence="2">
    <location>
        <begin position="42"/>
        <end position="94"/>
    </location>
</feature>
<protein>
    <submittedName>
        <fullName evidence="3">Planctomycete cytochrome C</fullName>
    </submittedName>
</protein>
<dbReference type="RefSeq" id="WP_146460095.1">
    <property type="nucleotide sequence ID" value="NZ_SJPW01000006.1"/>
</dbReference>
<organism evidence="3 4">
    <name type="scientific">Rubripirellula tenax</name>
    <dbReference type="NCBI Taxonomy" id="2528015"/>
    <lineage>
        <taxon>Bacteria</taxon>
        <taxon>Pseudomonadati</taxon>
        <taxon>Planctomycetota</taxon>
        <taxon>Planctomycetia</taxon>
        <taxon>Pirellulales</taxon>
        <taxon>Pirellulaceae</taxon>
        <taxon>Rubripirellula</taxon>
    </lineage>
</organism>
<dbReference type="GO" id="GO:0020037">
    <property type="term" value="F:heme binding"/>
    <property type="evidence" value="ECO:0007669"/>
    <property type="project" value="InterPro"/>
</dbReference>
<proteinExistence type="predicted"/>